<proteinExistence type="predicted"/>
<accession>A0A1I6GVF6</accession>
<dbReference type="STRING" id="670154.SAMN04488002_2032"/>
<dbReference type="OrthoDB" id="9815326at2"/>
<dbReference type="Proteomes" id="UP000199658">
    <property type="component" value="Unassembled WGS sequence"/>
</dbReference>
<dbReference type="RefSeq" id="WP_090216212.1">
    <property type="nucleotide sequence ID" value="NZ_FOYO01000001.1"/>
</dbReference>
<reference evidence="2" key="1">
    <citation type="submission" date="2016-10" db="EMBL/GenBank/DDBJ databases">
        <authorList>
            <person name="Varghese N."/>
            <person name="Submissions S."/>
        </authorList>
    </citation>
    <scope>NUCLEOTIDE SEQUENCE [LARGE SCALE GENOMIC DNA]</scope>
    <source>
        <strain evidence="2">DSM 26921</strain>
    </source>
</reference>
<dbReference type="InterPro" id="IPR011227">
    <property type="entry name" value="UCP029730"/>
</dbReference>
<evidence type="ECO:0000313" key="2">
    <source>
        <dbReference type="Proteomes" id="UP000199658"/>
    </source>
</evidence>
<sequence>MNAAGVSGQLRDTPLLSEEEGAAYETLNADGRSPVVFVCEHASNRVPASLNGLGLTQDQLQTHVAWDPGASKLARRLSAVFNASLIEARFSRLVYDCNRPPDAPSAMPADTEVCPIPGNAAITPAARAARAHAIYEPFHREVSRILDGKRKAFIAPVLVTIHSFTPVFHGQKRDVEIGLLHAQDNRLADALMQAMTDAPHDIRFNAPYGPEDGVLHSIEKHLLEGPLPYVMIEVRNDLLASEAGLSNMSALLARSISHAVNSLKI</sequence>
<gene>
    <name evidence="1" type="ORF">SAMN04488002_2032</name>
</gene>
<dbReference type="SUPFAM" id="SSF53187">
    <property type="entry name" value="Zn-dependent exopeptidases"/>
    <property type="match status" value="1"/>
</dbReference>
<name>A0A1I6GVF6_9RHOB</name>
<dbReference type="InterPro" id="IPR007709">
    <property type="entry name" value="N-FG_amidohydro"/>
</dbReference>
<dbReference type="Gene3D" id="3.40.630.40">
    <property type="entry name" value="Zn-dependent exopeptidases"/>
    <property type="match status" value="1"/>
</dbReference>
<dbReference type="PIRSF" id="PIRSF029730">
    <property type="entry name" value="UCP029730"/>
    <property type="match status" value="1"/>
</dbReference>
<evidence type="ECO:0000313" key="1">
    <source>
        <dbReference type="EMBL" id="SFR46126.1"/>
    </source>
</evidence>
<keyword evidence="1" id="KW-0378">Hydrolase</keyword>
<keyword evidence="2" id="KW-1185">Reference proteome</keyword>
<protein>
    <submittedName>
        <fullName evidence="1">Predicted N-formylglutamate amidohydrolase</fullName>
    </submittedName>
</protein>
<organism evidence="1 2">
    <name type="scientific">Litoreibacter janthinus</name>
    <dbReference type="NCBI Taxonomy" id="670154"/>
    <lineage>
        <taxon>Bacteria</taxon>
        <taxon>Pseudomonadati</taxon>
        <taxon>Pseudomonadota</taxon>
        <taxon>Alphaproteobacteria</taxon>
        <taxon>Rhodobacterales</taxon>
        <taxon>Roseobacteraceae</taxon>
        <taxon>Litoreibacter</taxon>
    </lineage>
</organism>
<dbReference type="AlphaFoldDB" id="A0A1I6GVF6"/>
<dbReference type="Pfam" id="PF05013">
    <property type="entry name" value="FGase"/>
    <property type="match status" value="1"/>
</dbReference>
<dbReference type="GO" id="GO:0016787">
    <property type="term" value="F:hydrolase activity"/>
    <property type="evidence" value="ECO:0007669"/>
    <property type="project" value="UniProtKB-KW"/>
</dbReference>
<dbReference type="EMBL" id="FOYO01000001">
    <property type="protein sequence ID" value="SFR46126.1"/>
    <property type="molecule type" value="Genomic_DNA"/>
</dbReference>